<dbReference type="SUPFAM" id="SSF51004">
    <property type="entry name" value="C-terminal (heme d1) domain of cytochrome cd1-nitrite reductase"/>
    <property type="match status" value="1"/>
</dbReference>
<dbReference type="InterPro" id="IPR019405">
    <property type="entry name" value="Lactonase_7-beta_prop"/>
</dbReference>
<protein>
    <submittedName>
        <fullName evidence="2">Lactonase family protein</fullName>
    </submittedName>
</protein>
<dbReference type="PANTHER" id="PTHR30344:SF1">
    <property type="entry name" value="6-PHOSPHOGLUCONOLACTONASE"/>
    <property type="match status" value="1"/>
</dbReference>
<dbReference type="Gene3D" id="2.130.10.10">
    <property type="entry name" value="YVTN repeat-like/Quinoprotein amine dehydrogenase"/>
    <property type="match status" value="1"/>
</dbReference>
<dbReference type="GO" id="GO:0017057">
    <property type="term" value="F:6-phosphogluconolactonase activity"/>
    <property type="evidence" value="ECO:0007669"/>
    <property type="project" value="TreeGrafter"/>
</dbReference>
<proteinExistence type="inferred from homology"/>
<gene>
    <name evidence="2" type="ORF">M3202_18685</name>
</gene>
<dbReference type="RefSeq" id="WP_251224759.1">
    <property type="nucleotide sequence ID" value="NZ_JAMBOL010000028.1"/>
</dbReference>
<dbReference type="Pfam" id="PF10282">
    <property type="entry name" value="Lactonase"/>
    <property type="match status" value="1"/>
</dbReference>
<evidence type="ECO:0000313" key="3">
    <source>
        <dbReference type="Proteomes" id="UP001139179"/>
    </source>
</evidence>
<sequence>MLSHMIWAASMIDDNRKGVDEVGQKDRLLYVGTFTDKESEGIYLYHFNEESGELRYYDVVKQVADPSFITPGPDHTLYAINALFEYKGEPTGAVSAFSIERESGRLTLLNERSSRGRRPAYAFVDRSKNYVLLANYGEGSVVVFPILADGRLGEATDVVQHVGASVHPRQEGPHAHSIITDPSNSFALVADLGTDTVYVYRFDTEKGKLEPHRRYKAAAGAGPRHLAFHPSNRYLVIVHELNSTMTSYRWTEESGELTELETVSTLPHQADIENTAAEVKFSACGRFLYATNRGDNSIIFYTFQEETGKLRYVNHYDCKGEVPRHFTFSPDGRFLLVANQESDSIVSFHVNEDTGELTFTGNVTKAPTPVCLLFL</sequence>
<name>A0A9X2DS79_9BACI</name>
<evidence type="ECO:0000256" key="1">
    <source>
        <dbReference type="ARBA" id="ARBA00005564"/>
    </source>
</evidence>
<keyword evidence="3" id="KW-1185">Reference proteome</keyword>
<dbReference type="InterPro" id="IPR011048">
    <property type="entry name" value="Haem_d1_sf"/>
</dbReference>
<dbReference type="InterPro" id="IPR015943">
    <property type="entry name" value="WD40/YVTN_repeat-like_dom_sf"/>
</dbReference>
<dbReference type="InterPro" id="IPR050282">
    <property type="entry name" value="Cycloisomerase_2"/>
</dbReference>
<dbReference type="GO" id="GO:0005829">
    <property type="term" value="C:cytosol"/>
    <property type="evidence" value="ECO:0007669"/>
    <property type="project" value="TreeGrafter"/>
</dbReference>
<reference evidence="2" key="1">
    <citation type="submission" date="2022-05" db="EMBL/GenBank/DDBJ databases">
        <title>Comparative Genomics of Spacecraft Associated Microbes.</title>
        <authorList>
            <person name="Tran M.T."/>
            <person name="Wright A."/>
            <person name="Seuylemezian A."/>
            <person name="Eisen J."/>
            <person name="Coil D."/>
        </authorList>
    </citation>
    <scope>NUCLEOTIDE SEQUENCE</scope>
    <source>
        <strain evidence="2">214.1.1</strain>
    </source>
</reference>
<comment type="caution">
    <text evidence="2">The sequence shown here is derived from an EMBL/GenBank/DDBJ whole genome shotgun (WGS) entry which is preliminary data.</text>
</comment>
<organism evidence="2 3">
    <name type="scientific">Halalkalibacter oceani</name>
    <dbReference type="NCBI Taxonomy" id="1653776"/>
    <lineage>
        <taxon>Bacteria</taxon>
        <taxon>Bacillati</taxon>
        <taxon>Bacillota</taxon>
        <taxon>Bacilli</taxon>
        <taxon>Bacillales</taxon>
        <taxon>Bacillaceae</taxon>
        <taxon>Halalkalibacter</taxon>
    </lineage>
</organism>
<evidence type="ECO:0000313" key="2">
    <source>
        <dbReference type="EMBL" id="MCM3716079.1"/>
    </source>
</evidence>
<comment type="similarity">
    <text evidence="1">Belongs to the cycloisomerase 2 family.</text>
</comment>
<dbReference type="FunFam" id="2.130.10.10:FF:000306">
    <property type="entry name" value="3-carboxymuconate cyclase"/>
    <property type="match status" value="1"/>
</dbReference>
<dbReference type="PANTHER" id="PTHR30344">
    <property type="entry name" value="6-PHOSPHOGLUCONOLACTONASE-RELATED"/>
    <property type="match status" value="1"/>
</dbReference>
<dbReference type="Proteomes" id="UP001139179">
    <property type="component" value="Unassembled WGS sequence"/>
</dbReference>
<dbReference type="EMBL" id="JAMBOL010000028">
    <property type="protein sequence ID" value="MCM3716079.1"/>
    <property type="molecule type" value="Genomic_DNA"/>
</dbReference>
<dbReference type="AlphaFoldDB" id="A0A9X2DS79"/>
<accession>A0A9X2DS79</accession>